<dbReference type="SUPFAM" id="SSF47384">
    <property type="entry name" value="Homodimeric domain of signal transducing histidine kinase"/>
    <property type="match status" value="1"/>
</dbReference>
<dbReference type="SMART" id="SM00387">
    <property type="entry name" value="HATPase_c"/>
    <property type="match status" value="1"/>
</dbReference>
<dbReference type="InterPro" id="IPR036097">
    <property type="entry name" value="HisK_dim/P_sf"/>
</dbReference>
<dbReference type="Pfam" id="PF00072">
    <property type="entry name" value="Response_reg"/>
    <property type="match status" value="1"/>
</dbReference>
<evidence type="ECO:0000259" key="8">
    <source>
        <dbReference type="PROSITE" id="PS50110"/>
    </source>
</evidence>
<dbReference type="CDD" id="cd00130">
    <property type="entry name" value="PAS"/>
    <property type="match status" value="1"/>
</dbReference>
<dbReference type="PANTHER" id="PTHR43047">
    <property type="entry name" value="TWO-COMPONENT HISTIDINE PROTEIN KINASE"/>
    <property type="match status" value="1"/>
</dbReference>
<sequence length="676" mass="75847">MAKQSIDSWRSFGRGGKSMMEFENFNIAIIASAEGSQRIVPRLLACGVDATSLLVTTPDQWTEAAKIHPALCIWGLAGCDAKELSTPGIPVPPVRLENCLNIQIGCPFCPEHSRYVLKWEEFDSPQVEDKLRDIIEQAYACQNYRLREHWYRMAVVEGNVGLWWWDRVLDFVYLSRHFQQMLGLSANELPANVDQWLEMVHPSDRPGFAKAIEHQFDQNAEQFHYECRIRHYGNQYRWYSLSGQIGREEQDRPRILGAAIDITEKKEAELQLAKANLLAQAANRAKNEFLTNMSHNLRTPLTAVMGFAEMLNDFSPDQAASDAILSIQENSKQLMRLLDDILELSCIESTSPTPNLTQTCLDELLRSSVEVFHIKAMQKGLEFSVEVEPDIPPVLMADATRIRLILARLIENAIKFTNQGEVSIGVRYHTSPVPSLEFVVTDTGIGIPADRLELIFEPFSQADNSTSRSHAGSGLGLSICKRNAELLGGSLAVESEVEVGSRFRLQVPAQVASRPTSRRVDLAGEDQKPPLPRLDGCHVLLVEDGIDNQRLISAFLKKAGATVVLAENGKIAVDWVADNRPETFSELEDSDPNVDVILMDMHMPIMDGYEATSTLRERNFRKPIIAVTAHALQGDRQRCLDVGCDDYYTKPITRQTLLEIVHRYANRMSDLTASET</sequence>
<dbReference type="SUPFAM" id="SSF52172">
    <property type="entry name" value="CheY-like"/>
    <property type="match status" value="1"/>
</dbReference>
<comment type="catalytic activity">
    <reaction evidence="1">
        <text>ATP + protein L-histidine = ADP + protein N-phospho-L-histidine.</text>
        <dbReference type="EC" id="2.7.13.3"/>
    </reaction>
</comment>
<evidence type="ECO:0000256" key="4">
    <source>
        <dbReference type="ARBA" id="ARBA00022679"/>
    </source>
</evidence>
<dbReference type="Pfam" id="PF00512">
    <property type="entry name" value="HisKA"/>
    <property type="match status" value="1"/>
</dbReference>
<organism evidence="11 12">
    <name type="scientific">Blastopirellula marina</name>
    <dbReference type="NCBI Taxonomy" id="124"/>
    <lineage>
        <taxon>Bacteria</taxon>
        <taxon>Pseudomonadati</taxon>
        <taxon>Planctomycetota</taxon>
        <taxon>Planctomycetia</taxon>
        <taxon>Pirellulales</taxon>
        <taxon>Pirellulaceae</taxon>
        <taxon>Blastopirellula</taxon>
    </lineage>
</organism>
<dbReference type="Gene3D" id="3.30.565.10">
    <property type="entry name" value="Histidine kinase-like ATPase, C-terminal domain"/>
    <property type="match status" value="1"/>
</dbReference>
<keyword evidence="4" id="KW-0808">Transferase</keyword>
<accession>A0A2S8F949</accession>
<dbReference type="Gene3D" id="3.40.50.2300">
    <property type="match status" value="1"/>
</dbReference>
<evidence type="ECO:0000313" key="11">
    <source>
        <dbReference type="EMBL" id="PQO28677.1"/>
    </source>
</evidence>
<dbReference type="CDD" id="cd16922">
    <property type="entry name" value="HATPase_EvgS-ArcB-TorS-like"/>
    <property type="match status" value="1"/>
</dbReference>
<dbReference type="EC" id="2.7.13.3" evidence="2"/>
<dbReference type="InterPro" id="IPR003661">
    <property type="entry name" value="HisK_dim/P_dom"/>
</dbReference>
<proteinExistence type="predicted"/>
<gene>
    <name evidence="11" type="ORF">C5Y98_23115</name>
</gene>
<evidence type="ECO:0000259" key="10">
    <source>
        <dbReference type="PROSITE" id="PS50113"/>
    </source>
</evidence>
<dbReference type="PROSITE" id="PS50109">
    <property type="entry name" value="HIS_KIN"/>
    <property type="match status" value="1"/>
</dbReference>
<dbReference type="Proteomes" id="UP000239388">
    <property type="component" value="Unassembled WGS sequence"/>
</dbReference>
<dbReference type="InterPro" id="IPR003594">
    <property type="entry name" value="HATPase_dom"/>
</dbReference>
<feature type="modified residue" description="4-aspartylphosphate" evidence="6">
    <location>
        <position position="600"/>
    </location>
</feature>
<dbReference type="PROSITE" id="PS50110">
    <property type="entry name" value="RESPONSE_REGULATORY"/>
    <property type="match status" value="1"/>
</dbReference>
<dbReference type="RefSeq" id="WP_105357839.1">
    <property type="nucleotide sequence ID" value="NZ_PUIB01000024.1"/>
</dbReference>
<feature type="domain" description="Response regulatory" evidence="8">
    <location>
        <begin position="538"/>
        <end position="665"/>
    </location>
</feature>
<dbReference type="InterPro" id="IPR005467">
    <property type="entry name" value="His_kinase_dom"/>
</dbReference>
<keyword evidence="3 6" id="KW-0597">Phosphoprotein</keyword>
<dbReference type="AlphaFoldDB" id="A0A2S8F949"/>
<dbReference type="SMART" id="SM00448">
    <property type="entry name" value="REC"/>
    <property type="match status" value="1"/>
</dbReference>
<dbReference type="InterPro" id="IPR011006">
    <property type="entry name" value="CheY-like_superfamily"/>
</dbReference>
<reference evidence="11 12" key="1">
    <citation type="submission" date="2018-02" db="EMBL/GenBank/DDBJ databases">
        <title>Comparative genomes isolates from brazilian mangrove.</title>
        <authorList>
            <person name="Araujo J.E."/>
            <person name="Taketani R.G."/>
            <person name="Silva M.C.P."/>
            <person name="Loureco M.V."/>
            <person name="Andreote F.D."/>
        </authorList>
    </citation>
    <scope>NUCLEOTIDE SEQUENCE [LARGE SCALE GENOMIC DNA]</scope>
    <source>
        <strain evidence="11 12">NAP PRIS-MGV</strain>
    </source>
</reference>
<dbReference type="Pfam" id="PF02518">
    <property type="entry name" value="HATPase_c"/>
    <property type="match status" value="1"/>
</dbReference>
<dbReference type="SMART" id="SM00388">
    <property type="entry name" value="HisKA"/>
    <property type="match status" value="1"/>
</dbReference>
<evidence type="ECO:0000256" key="6">
    <source>
        <dbReference type="PROSITE-ProRule" id="PRU00169"/>
    </source>
</evidence>
<evidence type="ECO:0000313" key="12">
    <source>
        <dbReference type="Proteomes" id="UP000239388"/>
    </source>
</evidence>
<dbReference type="PRINTS" id="PR00344">
    <property type="entry name" value="BCTRLSENSOR"/>
</dbReference>
<dbReference type="EMBL" id="PUIB01000024">
    <property type="protein sequence ID" value="PQO28677.1"/>
    <property type="molecule type" value="Genomic_DNA"/>
</dbReference>
<dbReference type="Pfam" id="PF08447">
    <property type="entry name" value="PAS_3"/>
    <property type="match status" value="1"/>
</dbReference>
<evidence type="ECO:0000256" key="5">
    <source>
        <dbReference type="ARBA" id="ARBA00022777"/>
    </source>
</evidence>
<dbReference type="Gene3D" id="3.30.450.20">
    <property type="entry name" value="PAS domain"/>
    <property type="match status" value="1"/>
</dbReference>
<dbReference type="NCBIfam" id="TIGR00229">
    <property type="entry name" value="sensory_box"/>
    <property type="match status" value="1"/>
</dbReference>
<evidence type="ECO:0000259" key="9">
    <source>
        <dbReference type="PROSITE" id="PS50112"/>
    </source>
</evidence>
<dbReference type="CDD" id="cd00082">
    <property type="entry name" value="HisKA"/>
    <property type="match status" value="1"/>
</dbReference>
<dbReference type="SMART" id="SM00091">
    <property type="entry name" value="PAS"/>
    <property type="match status" value="1"/>
</dbReference>
<protein>
    <recommendedName>
        <fullName evidence="2">histidine kinase</fullName>
        <ecNumber evidence="2">2.7.13.3</ecNumber>
    </recommendedName>
</protein>
<keyword evidence="5" id="KW-0418">Kinase</keyword>
<evidence type="ECO:0000256" key="2">
    <source>
        <dbReference type="ARBA" id="ARBA00012438"/>
    </source>
</evidence>
<dbReference type="Gene3D" id="1.10.287.130">
    <property type="match status" value="1"/>
</dbReference>
<evidence type="ECO:0000256" key="1">
    <source>
        <dbReference type="ARBA" id="ARBA00000085"/>
    </source>
</evidence>
<dbReference type="PROSITE" id="PS50113">
    <property type="entry name" value="PAC"/>
    <property type="match status" value="1"/>
</dbReference>
<dbReference type="InterPro" id="IPR036890">
    <property type="entry name" value="HATPase_C_sf"/>
</dbReference>
<dbReference type="PANTHER" id="PTHR43047:SF72">
    <property type="entry name" value="OSMOSENSING HISTIDINE PROTEIN KINASE SLN1"/>
    <property type="match status" value="1"/>
</dbReference>
<dbReference type="InterPro" id="IPR013655">
    <property type="entry name" value="PAS_fold_3"/>
</dbReference>
<dbReference type="InterPro" id="IPR000700">
    <property type="entry name" value="PAS-assoc_C"/>
</dbReference>
<dbReference type="InterPro" id="IPR001789">
    <property type="entry name" value="Sig_transdc_resp-reg_receiver"/>
</dbReference>
<dbReference type="PROSITE" id="PS50112">
    <property type="entry name" value="PAS"/>
    <property type="match status" value="1"/>
</dbReference>
<feature type="domain" description="PAS" evidence="9">
    <location>
        <begin position="171"/>
        <end position="219"/>
    </location>
</feature>
<feature type="domain" description="Histidine kinase" evidence="7">
    <location>
        <begin position="292"/>
        <end position="511"/>
    </location>
</feature>
<dbReference type="GO" id="GO:0000155">
    <property type="term" value="F:phosphorelay sensor kinase activity"/>
    <property type="evidence" value="ECO:0007669"/>
    <property type="project" value="InterPro"/>
</dbReference>
<dbReference type="GO" id="GO:0005886">
    <property type="term" value="C:plasma membrane"/>
    <property type="evidence" value="ECO:0007669"/>
    <property type="project" value="TreeGrafter"/>
</dbReference>
<evidence type="ECO:0000259" key="7">
    <source>
        <dbReference type="PROSITE" id="PS50109"/>
    </source>
</evidence>
<dbReference type="FunFam" id="3.30.565.10:FF:000010">
    <property type="entry name" value="Sensor histidine kinase RcsC"/>
    <property type="match status" value="1"/>
</dbReference>
<dbReference type="SUPFAM" id="SSF55785">
    <property type="entry name" value="PYP-like sensor domain (PAS domain)"/>
    <property type="match status" value="1"/>
</dbReference>
<name>A0A2S8F949_9BACT</name>
<comment type="caution">
    <text evidence="11">The sequence shown here is derived from an EMBL/GenBank/DDBJ whole genome shotgun (WGS) entry which is preliminary data.</text>
</comment>
<dbReference type="CDD" id="cd17546">
    <property type="entry name" value="REC_hyHK_CKI1_RcsC-like"/>
    <property type="match status" value="1"/>
</dbReference>
<dbReference type="InterPro" id="IPR000014">
    <property type="entry name" value="PAS"/>
</dbReference>
<dbReference type="GO" id="GO:0009927">
    <property type="term" value="F:histidine phosphotransfer kinase activity"/>
    <property type="evidence" value="ECO:0007669"/>
    <property type="project" value="TreeGrafter"/>
</dbReference>
<dbReference type="InterPro" id="IPR035965">
    <property type="entry name" value="PAS-like_dom_sf"/>
</dbReference>
<dbReference type="OrthoDB" id="9803190at2"/>
<dbReference type="InterPro" id="IPR004358">
    <property type="entry name" value="Sig_transdc_His_kin-like_C"/>
</dbReference>
<feature type="domain" description="PAC" evidence="10">
    <location>
        <begin position="223"/>
        <end position="274"/>
    </location>
</feature>
<evidence type="ECO:0000256" key="3">
    <source>
        <dbReference type="ARBA" id="ARBA00022553"/>
    </source>
</evidence>
<dbReference type="SUPFAM" id="SSF55874">
    <property type="entry name" value="ATPase domain of HSP90 chaperone/DNA topoisomerase II/histidine kinase"/>
    <property type="match status" value="1"/>
</dbReference>